<dbReference type="NCBIfam" id="TIGR00357">
    <property type="entry name" value="peptide-methionine (R)-S-oxide reductase MsrB"/>
    <property type="match status" value="1"/>
</dbReference>
<keyword evidence="5" id="KW-0732">Signal</keyword>
<gene>
    <name evidence="8" type="primary">msrB</name>
    <name evidence="8" type="ORF">SNAT2548_LOCUS25107</name>
</gene>
<dbReference type="EC" id="1.8.4.12" evidence="2 5"/>
<dbReference type="PROSITE" id="PS51790">
    <property type="entry name" value="MSRB"/>
    <property type="match status" value="1"/>
</dbReference>
<keyword evidence="5" id="KW-0479">Metal-binding</keyword>
<evidence type="ECO:0000256" key="3">
    <source>
        <dbReference type="ARBA" id="ARBA00023002"/>
    </source>
</evidence>
<dbReference type="GO" id="GO:0005737">
    <property type="term" value="C:cytoplasm"/>
    <property type="evidence" value="ECO:0007669"/>
    <property type="project" value="TreeGrafter"/>
</dbReference>
<dbReference type="OrthoDB" id="44061at2759"/>
<evidence type="ECO:0000259" key="7">
    <source>
        <dbReference type="PROSITE" id="PS51790"/>
    </source>
</evidence>
<feature type="signal peptide" evidence="5">
    <location>
        <begin position="1"/>
        <end position="19"/>
    </location>
</feature>
<dbReference type="Proteomes" id="UP000604046">
    <property type="component" value="Unassembled WGS sequence"/>
</dbReference>
<evidence type="ECO:0000313" key="9">
    <source>
        <dbReference type="Proteomes" id="UP000604046"/>
    </source>
</evidence>
<dbReference type="GO" id="GO:0033743">
    <property type="term" value="F:peptide-methionine (R)-S-oxide reductase activity"/>
    <property type="evidence" value="ECO:0007669"/>
    <property type="project" value="UniProtKB-EC"/>
</dbReference>
<reference evidence="8" key="1">
    <citation type="submission" date="2021-02" db="EMBL/GenBank/DDBJ databases">
        <authorList>
            <person name="Dougan E. K."/>
            <person name="Rhodes N."/>
            <person name="Thang M."/>
            <person name="Chan C."/>
        </authorList>
    </citation>
    <scope>NUCLEOTIDE SEQUENCE</scope>
</reference>
<evidence type="ECO:0000256" key="2">
    <source>
        <dbReference type="ARBA" id="ARBA00012499"/>
    </source>
</evidence>
<evidence type="ECO:0000256" key="1">
    <source>
        <dbReference type="ARBA" id="ARBA00007174"/>
    </source>
</evidence>
<evidence type="ECO:0000256" key="6">
    <source>
        <dbReference type="SAM" id="MobiDB-lite"/>
    </source>
</evidence>
<comment type="catalytic activity">
    <reaction evidence="4 5">
        <text>L-methionyl-[protein] + [thioredoxin]-disulfide + H2O = L-methionyl-(R)-S-oxide-[protein] + [thioredoxin]-dithiol</text>
        <dbReference type="Rhea" id="RHEA:24164"/>
        <dbReference type="Rhea" id="RHEA-COMP:10698"/>
        <dbReference type="Rhea" id="RHEA-COMP:10700"/>
        <dbReference type="Rhea" id="RHEA-COMP:12313"/>
        <dbReference type="Rhea" id="RHEA-COMP:12314"/>
        <dbReference type="ChEBI" id="CHEBI:15377"/>
        <dbReference type="ChEBI" id="CHEBI:16044"/>
        <dbReference type="ChEBI" id="CHEBI:29950"/>
        <dbReference type="ChEBI" id="CHEBI:45764"/>
        <dbReference type="ChEBI" id="CHEBI:50058"/>
        <dbReference type="EC" id="1.8.4.12"/>
    </reaction>
</comment>
<accession>A0A812RY68</accession>
<dbReference type="AlphaFoldDB" id="A0A812RY68"/>
<protein>
    <recommendedName>
        <fullName evidence="2 5">Peptide-methionine (R)-S-oxide reductase</fullName>
        <ecNumber evidence="2 5">1.8.4.12</ecNumber>
    </recommendedName>
</protein>
<dbReference type="Pfam" id="PF01641">
    <property type="entry name" value="SelR"/>
    <property type="match status" value="1"/>
</dbReference>
<dbReference type="GO" id="GO:0046872">
    <property type="term" value="F:metal ion binding"/>
    <property type="evidence" value="ECO:0007669"/>
    <property type="project" value="UniProtKB-KW"/>
</dbReference>
<comment type="similarity">
    <text evidence="1 5">Belongs to the MsrB Met sulfoxide reductase family.</text>
</comment>
<keyword evidence="5" id="KW-0862">Zinc</keyword>
<dbReference type="EMBL" id="CAJNDS010002379">
    <property type="protein sequence ID" value="CAE7455811.1"/>
    <property type="molecule type" value="Genomic_DNA"/>
</dbReference>
<feature type="region of interest" description="Disordered" evidence="6">
    <location>
        <begin position="35"/>
        <end position="59"/>
    </location>
</feature>
<dbReference type="GO" id="GO:0006979">
    <property type="term" value="P:response to oxidative stress"/>
    <property type="evidence" value="ECO:0007669"/>
    <property type="project" value="InterPro"/>
</dbReference>
<keyword evidence="9" id="KW-1185">Reference proteome</keyword>
<dbReference type="SUPFAM" id="SSF51316">
    <property type="entry name" value="Mss4-like"/>
    <property type="match status" value="1"/>
</dbReference>
<dbReference type="GO" id="GO:0030091">
    <property type="term" value="P:protein repair"/>
    <property type="evidence" value="ECO:0007669"/>
    <property type="project" value="InterPro"/>
</dbReference>
<name>A0A812RY68_9DINO</name>
<dbReference type="InterPro" id="IPR028427">
    <property type="entry name" value="Met_Sox_Rdtase_MsrB"/>
</dbReference>
<keyword evidence="3 5" id="KW-0560">Oxidoreductase</keyword>
<dbReference type="InterPro" id="IPR011057">
    <property type="entry name" value="Mss4-like_sf"/>
</dbReference>
<proteinExistence type="inferred from homology"/>
<organism evidence="8 9">
    <name type="scientific">Symbiodinium natans</name>
    <dbReference type="NCBI Taxonomy" id="878477"/>
    <lineage>
        <taxon>Eukaryota</taxon>
        <taxon>Sar</taxon>
        <taxon>Alveolata</taxon>
        <taxon>Dinophyceae</taxon>
        <taxon>Suessiales</taxon>
        <taxon>Symbiodiniaceae</taxon>
        <taxon>Symbiodinium</taxon>
    </lineage>
</organism>
<comment type="cofactor">
    <cofactor evidence="5">
        <name>Zn(2+)</name>
        <dbReference type="ChEBI" id="CHEBI:29105"/>
    </cofactor>
    <text evidence="5">Binds 1 zinc ion per subunit.</text>
</comment>
<sequence length="241" mass="25683">MASRPTLRVMLAAVALCVGACFGPAFIAPGQAASRPNLRRMEGPGAMPEQEPSMSSSASRTRRASVVAALALLVLAPRARAVEEMSDAAVAEAAKPLSPFEKRVLLEAATEPAFTGKTTNGYGWDNKEEGTYVSPISGLPLFSSKAKYNSGTGWPSFWAPVSSENVEERTDPGDMDTLPKMFWRTEVLDRASGTHLGHVFNDGPPPTGKRYCINAAALKFVPGTAPEGDPKQASKWVLSLF</sequence>
<dbReference type="InterPro" id="IPR002579">
    <property type="entry name" value="Met_Sox_Rdtase_MsrB_dom"/>
</dbReference>
<evidence type="ECO:0000256" key="5">
    <source>
        <dbReference type="RuleBase" id="RU365044"/>
    </source>
</evidence>
<comment type="caution">
    <text evidence="8">The sequence shown here is derived from an EMBL/GenBank/DDBJ whole genome shotgun (WGS) entry which is preliminary data.</text>
</comment>
<feature type="domain" description="MsrB" evidence="7">
    <location>
        <begin position="90"/>
        <end position="223"/>
    </location>
</feature>
<dbReference type="PANTHER" id="PTHR10173:SF52">
    <property type="entry name" value="METHIONINE-R-SULFOXIDE REDUCTASE B1"/>
    <property type="match status" value="1"/>
</dbReference>
<evidence type="ECO:0000256" key="4">
    <source>
        <dbReference type="ARBA" id="ARBA00048488"/>
    </source>
</evidence>
<dbReference type="PANTHER" id="PTHR10173">
    <property type="entry name" value="METHIONINE SULFOXIDE REDUCTASE"/>
    <property type="match status" value="1"/>
</dbReference>
<evidence type="ECO:0000313" key="8">
    <source>
        <dbReference type="EMBL" id="CAE7455811.1"/>
    </source>
</evidence>
<dbReference type="Gene3D" id="2.170.150.20">
    <property type="entry name" value="Peptide methionine sulfoxide reductase"/>
    <property type="match status" value="1"/>
</dbReference>
<feature type="chain" id="PRO_5033113361" description="Peptide-methionine (R)-S-oxide reductase" evidence="5">
    <location>
        <begin position="20"/>
        <end position="241"/>
    </location>
</feature>